<sequence>MMLKKFFGYFSVKSIPFLDYSFLMDFQTENVYCSYIDLEPISGVAGTVLLSVYSSGTSDEKLFGDIICYQFSKSGMNKFVVDHIEDIEIDGKDLPSFKYISDNGTAFYLSGGRYLLMYANKVQNRNLINHLNYFFIHSAIHIRFKIVLEYYKREYGLFGEDRDKLYDIMFQIMSQDKVTKRFSKEEKSELVEEYLSIESTTPPFKDMPEKKREKVT</sequence>
<evidence type="ECO:0000313" key="2">
    <source>
        <dbReference type="Proteomes" id="UP000322362"/>
    </source>
</evidence>
<proteinExistence type="predicted"/>
<organism evidence="1 2">
    <name type="scientific">Sphingobacterium phlebotomi</name>
    <dbReference type="NCBI Taxonomy" id="2605433"/>
    <lineage>
        <taxon>Bacteria</taxon>
        <taxon>Pseudomonadati</taxon>
        <taxon>Bacteroidota</taxon>
        <taxon>Sphingobacteriia</taxon>
        <taxon>Sphingobacteriales</taxon>
        <taxon>Sphingobacteriaceae</taxon>
        <taxon>Sphingobacterium</taxon>
    </lineage>
</organism>
<gene>
    <name evidence="1" type="ORF">FXV77_10460</name>
</gene>
<dbReference type="Proteomes" id="UP000322362">
    <property type="component" value="Unassembled WGS sequence"/>
</dbReference>
<reference evidence="1 2" key="1">
    <citation type="submission" date="2019-08" db="EMBL/GenBank/DDBJ databases">
        <title>Phlebobacter frassis gen. nov. sp. nov., a new member of family Sphingobacteriaceae isolated from sand fly rearing media.</title>
        <authorList>
            <person name="Kakumanu M.L."/>
            <person name="Marayati B.F."/>
            <person name="Wada-Katsumata A."/>
            <person name="Wasserberg G."/>
            <person name="Schal C."/>
            <person name="Apperson C.S."/>
            <person name="Ponnusamy L."/>
        </authorList>
    </citation>
    <scope>NUCLEOTIDE SEQUENCE [LARGE SCALE GENOMIC DNA]</scope>
    <source>
        <strain evidence="1 2">SSI9</strain>
    </source>
</reference>
<dbReference type="RefSeq" id="WP_148919172.1">
    <property type="nucleotide sequence ID" value="NZ_VTAV01000005.1"/>
</dbReference>
<dbReference type="EMBL" id="VTAV01000005">
    <property type="protein sequence ID" value="TYR36321.1"/>
    <property type="molecule type" value="Genomic_DNA"/>
</dbReference>
<dbReference type="AlphaFoldDB" id="A0A5D4H5I6"/>
<accession>A0A5D4H5I6</accession>
<comment type="caution">
    <text evidence="1">The sequence shown here is derived from an EMBL/GenBank/DDBJ whole genome shotgun (WGS) entry which is preliminary data.</text>
</comment>
<keyword evidence="2" id="KW-1185">Reference proteome</keyword>
<evidence type="ECO:0000313" key="1">
    <source>
        <dbReference type="EMBL" id="TYR36321.1"/>
    </source>
</evidence>
<name>A0A5D4H5I6_9SPHI</name>
<protein>
    <submittedName>
        <fullName evidence="1">Uncharacterized protein</fullName>
    </submittedName>
</protein>